<proteinExistence type="predicted"/>
<dbReference type="EMBL" id="MU863624">
    <property type="protein sequence ID" value="KAK4106190.1"/>
    <property type="molecule type" value="Genomic_DNA"/>
</dbReference>
<evidence type="ECO:0000313" key="1">
    <source>
        <dbReference type="EMBL" id="KAK4106190.1"/>
    </source>
</evidence>
<protein>
    <submittedName>
        <fullName evidence="1">Uncharacterized protein</fullName>
    </submittedName>
</protein>
<accession>A0AAN6QDD5</accession>
<reference evidence="1" key="2">
    <citation type="submission" date="2023-05" db="EMBL/GenBank/DDBJ databases">
        <authorList>
            <consortium name="Lawrence Berkeley National Laboratory"/>
            <person name="Steindorff A."/>
            <person name="Hensen N."/>
            <person name="Bonometti L."/>
            <person name="Westerberg I."/>
            <person name="Brannstrom I.O."/>
            <person name="Guillou S."/>
            <person name="Cros-Aarteil S."/>
            <person name="Calhoun S."/>
            <person name="Haridas S."/>
            <person name="Kuo A."/>
            <person name="Mondo S."/>
            <person name="Pangilinan J."/>
            <person name="Riley R."/>
            <person name="Labutti K."/>
            <person name="Andreopoulos B."/>
            <person name="Lipzen A."/>
            <person name="Chen C."/>
            <person name="Yanf M."/>
            <person name="Daum C."/>
            <person name="Ng V."/>
            <person name="Clum A."/>
            <person name="Ohm R."/>
            <person name="Martin F."/>
            <person name="Silar P."/>
            <person name="Natvig D."/>
            <person name="Lalanne C."/>
            <person name="Gautier V."/>
            <person name="Ament-Velasquez S.L."/>
            <person name="Kruys A."/>
            <person name="Hutchinson M.I."/>
            <person name="Powell A.J."/>
            <person name="Barry K."/>
            <person name="Miller A.N."/>
            <person name="Grigoriev I.V."/>
            <person name="Debuchy R."/>
            <person name="Gladieux P."/>
            <person name="Thoren M.H."/>
            <person name="Johannesson H."/>
        </authorList>
    </citation>
    <scope>NUCLEOTIDE SEQUENCE</scope>
    <source>
        <strain evidence="1">CBS 757.83</strain>
    </source>
</reference>
<keyword evidence="2" id="KW-1185">Reference proteome</keyword>
<dbReference type="Proteomes" id="UP001305647">
    <property type="component" value="Unassembled WGS sequence"/>
</dbReference>
<evidence type="ECO:0000313" key="2">
    <source>
        <dbReference type="Proteomes" id="UP001305647"/>
    </source>
</evidence>
<reference evidence="1" key="1">
    <citation type="journal article" date="2023" name="Mol. Phylogenet. Evol.">
        <title>Genome-scale phylogeny and comparative genomics of the fungal order Sordariales.</title>
        <authorList>
            <person name="Hensen N."/>
            <person name="Bonometti L."/>
            <person name="Westerberg I."/>
            <person name="Brannstrom I.O."/>
            <person name="Guillou S."/>
            <person name="Cros-Aarteil S."/>
            <person name="Calhoun S."/>
            <person name="Haridas S."/>
            <person name="Kuo A."/>
            <person name="Mondo S."/>
            <person name="Pangilinan J."/>
            <person name="Riley R."/>
            <person name="LaButti K."/>
            <person name="Andreopoulos B."/>
            <person name="Lipzen A."/>
            <person name="Chen C."/>
            <person name="Yan M."/>
            <person name="Daum C."/>
            <person name="Ng V."/>
            <person name="Clum A."/>
            <person name="Steindorff A."/>
            <person name="Ohm R.A."/>
            <person name="Martin F."/>
            <person name="Silar P."/>
            <person name="Natvig D.O."/>
            <person name="Lalanne C."/>
            <person name="Gautier V."/>
            <person name="Ament-Velasquez S.L."/>
            <person name="Kruys A."/>
            <person name="Hutchinson M.I."/>
            <person name="Powell A.J."/>
            <person name="Barry K."/>
            <person name="Miller A.N."/>
            <person name="Grigoriev I.V."/>
            <person name="Debuchy R."/>
            <person name="Gladieux P."/>
            <person name="Hiltunen Thoren M."/>
            <person name="Johannesson H."/>
        </authorList>
    </citation>
    <scope>NUCLEOTIDE SEQUENCE</scope>
    <source>
        <strain evidence="1">CBS 757.83</strain>
    </source>
</reference>
<dbReference type="AlphaFoldDB" id="A0AAN6QDD5"/>
<sequence>MSSQPTASSVSFTIDNVLPDMLAFPDSPDIYRIRLEPEHAGVGGPTIKCLAAPNTRKTLTGPGAHFRRLSNLAFDRVPAGDWIVGRLVAARPDAGNDDDEGRLQLASIEMGEAAAALMNALGLRNAGPAWCGATVDERDCQPDTTTTDPSSHWTTVTVPAADADGTDEVISVPKPTALQCMDYV</sequence>
<gene>
    <name evidence="1" type="ORF">N658DRAFT_490794</name>
</gene>
<name>A0AAN6QDD5_9PEZI</name>
<organism evidence="1 2">
    <name type="scientific">Parathielavia hyrcaniae</name>
    <dbReference type="NCBI Taxonomy" id="113614"/>
    <lineage>
        <taxon>Eukaryota</taxon>
        <taxon>Fungi</taxon>
        <taxon>Dikarya</taxon>
        <taxon>Ascomycota</taxon>
        <taxon>Pezizomycotina</taxon>
        <taxon>Sordariomycetes</taxon>
        <taxon>Sordariomycetidae</taxon>
        <taxon>Sordariales</taxon>
        <taxon>Chaetomiaceae</taxon>
        <taxon>Parathielavia</taxon>
    </lineage>
</organism>
<comment type="caution">
    <text evidence="1">The sequence shown here is derived from an EMBL/GenBank/DDBJ whole genome shotgun (WGS) entry which is preliminary data.</text>
</comment>